<proteinExistence type="predicted"/>
<organism evidence="1 2">
    <name type="scientific">Pyropia yezoensis</name>
    <name type="common">Susabi-nori</name>
    <name type="synonym">Porphyra yezoensis</name>
    <dbReference type="NCBI Taxonomy" id="2788"/>
    <lineage>
        <taxon>Eukaryota</taxon>
        <taxon>Rhodophyta</taxon>
        <taxon>Bangiophyceae</taxon>
        <taxon>Bangiales</taxon>
        <taxon>Bangiaceae</taxon>
        <taxon>Pyropia</taxon>
    </lineage>
</organism>
<dbReference type="Proteomes" id="UP000798662">
    <property type="component" value="Chromosome 1"/>
</dbReference>
<keyword evidence="2" id="KW-1185">Reference proteome</keyword>
<sequence length="992" mass="107635">MGLPCPSCGCQVEAGHLPSCVTRAARSGFASLVVHRTAADIMRRRLLTWRGAPLKVHRGKILSRKMRRMSKTRAVGTSPQGGEALGGADGADGAAAPDDADVRRQSPVSGRGDAAAEPSRTDRTRQAPRSMQPRHIVPPRAAQVERAFILRALDDPSIVLLFPAADLCPYCRVRRRSRLILREVLVECGEGVAKGMIYVWKCGQCNFTVIPAGKDRGIVFTSSSTAYSEVFLFETFVSLSRNGCSLRSSAYLRQAYRELCEEHVYPDAAEVLSSLTTLRKAIVLYLSLVIAGLPEAVTQCLRCMRSDGSYAVICFDGLQLGYRLKFMGPFSRPSVSVSPIARASVYAHVVIDGALAKAIGGAMSNTASSSQNKITTLTAMRGNVMAFIVLNGYVRVDGVAATFSGSALSEGGKKERGWDPVEDGGVRVALIEFLRLFFMCRRAARAPAMDIIGGPVDLLRRVPRILMNAVHATAADISDDAKEVSEGGAGGLIEGDAASRSQKGQADEPATDEAKDGDIDGWASDVEGFDGGDAETAEEHLDDDYEAALPYEPPARPWDDASPLISHAQRFFEPALADTGGATGAARLRQLLPLHAGTPGTVSSALKVVDFVRAVTVDPFTAWAPRDNWSGVGAVFDSLLDEEFNVENLLGVVDRADVTELRLLSGAVAYLSPALCADPVKRHTLAELLLALIETRGDYDDFVDDAQASDGPTSMQTHSTGSVDDSESDDEDYTKEAMVLAHHEHAFTPRQFEATWLVPPATPASYAAAHGIPVGEREDFLKTGVWAPGLPMLRSLPGFVGASSAQTDAPDCQHDMGKQQSHTGGTFGGFCTCSHPKCLGVVVLDESESQRMPIEFVIQRFATLPDVIVYDFACATLKTSLVRLPLVAKKVSLRVDRFHWRKNYTLCSKAMSPDSYVSMDGTNTSSSEERNAMSKRQQHHLRQMKQSAFITFTVYQQALSNAIAIYRDEVTKHTTIKWPEWYRRTHVDNESY</sequence>
<comment type="caution">
    <text evidence="1">The sequence shown here is derived from an EMBL/GenBank/DDBJ whole genome shotgun (WGS) entry which is preliminary data.</text>
</comment>
<name>A0ACC3BKG2_PYRYE</name>
<evidence type="ECO:0000313" key="2">
    <source>
        <dbReference type="Proteomes" id="UP000798662"/>
    </source>
</evidence>
<accession>A0ACC3BKG2</accession>
<protein>
    <submittedName>
        <fullName evidence="1">Uncharacterized protein</fullName>
    </submittedName>
</protein>
<evidence type="ECO:0000313" key="1">
    <source>
        <dbReference type="EMBL" id="KAK1858420.1"/>
    </source>
</evidence>
<gene>
    <name evidence="1" type="ORF">I4F81_001025</name>
</gene>
<reference evidence="1" key="1">
    <citation type="submission" date="2019-11" db="EMBL/GenBank/DDBJ databases">
        <title>Nori genome reveals adaptations in red seaweeds to the harsh intertidal environment.</title>
        <authorList>
            <person name="Wang D."/>
            <person name="Mao Y."/>
        </authorList>
    </citation>
    <scope>NUCLEOTIDE SEQUENCE</scope>
    <source>
        <tissue evidence="1">Gametophyte</tissue>
    </source>
</reference>
<dbReference type="EMBL" id="CM020618">
    <property type="protein sequence ID" value="KAK1858420.1"/>
    <property type="molecule type" value="Genomic_DNA"/>
</dbReference>